<dbReference type="EMBL" id="CP024965">
    <property type="protein sequence ID" value="ATZ18450.1"/>
    <property type="molecule type" value="Genomic_DNA"/>
</dbReference>
<keyword evidence="4" id="KW-0378">Hydrolase</keyword>
<evidence type="ECO:0000259" key="8">
    <source>
        <dbReference type="Pfam" id="PF00857"/>
    </source>
</evidence>
<dbReference type="AlphaFoldDB" id="A0A2K8NXA0"/>
<gene>
    <name evidence="9" type="primary">pncA</name>
    <name evidence="9" type="ORF">ESOMN_v1c00650</name>
</gene>
<evidence type="ECO:0000313" key="9">
    <source>
        <dbReference type="EMBL" id="ATZ18450.1"/>
    </source>
</evidence>
<dbReference type="EC" id="3.5.1.19" evidence="6"/>
<evidence type="ECO:0000256" key="2">
    <source>
        <dbReference type="ARBA" id="ARBA00022642"/>
    </source>
</evidence>
<reference evidence="9 10" key="1">
    <citation type="submission" date="2017-11" db="EMBL/GenBank/DDBJ databases">
        <title>Genome sequence of Entomoplasma somnilux PYAN-1 (ATCC 49194).</title>
        <authorList>
            <person name="Lo W.-S."/>
            <person name="Gasparich G.E."/>
            <person name="Kuo C.-H."/>
        </authorList>
    </citation>
    <scope>NUCLEOTIDE SEQUENCE [LARGE SCALE GENOMIC DNA]</scope>
    <source>
        <strain evidence="9 10">PYAN-1</strain>
    </source>
</reference>
<protein>
    <recommendedName>
        <fullName evidence="6">nicotinamidase</fullName>
        <ecNumber evidence="6">3.5.1.19</ecNumber>
    </recommendedName>
    <alternativeName>
        <fullName evidence="7">Nicotinamide deamidase</fullName>
    </alternativeName>
</protein>
<evidence type="ECO:0000256" key="6">
    <source>
        <dbReference type="ARBA" id="ARBA00039017"/>
    </source>
</evidence>
<keyword evidence="3" id="KW-0479">Metal-binding</keyword>
<comment type="pathway">
    <text evidence="5">Cofactor biosynthesis; nicotinate biosynthesis; nicotinate from nicotinamide: step 1/1.</text>
</comment>
<evidence type="ECO:0000256" key="3">
    <source>
        <dbReference type="ARBA" id="ARBA00022723"/>
    </source>
</evidence>
<feature type="domain" description="Isochorismatase-like" evidence="8">
    <location>
        <begin position="4"/>
        <end position="160"/>
    </location>
</feature>
<dbReference type="PANTHER" id="PTHR11080">
    <property type="entry name" value="PYRAZINAMIDASE/NICOTINAMIDASE"/>
    <property type="match status" value="1"/>
</dbReference>
<keyword evidence="2" id="KW-0662">Pyridine nucleotide biosynthesis</keyword>
<dbReference type="PANTHER" id="PTHR11080:SF2">
    <property type="entry name" value="LD05707P"/>
    <property type="match status" value="1"/>
</dbReference>
<organism evidence="9 10">
    <name type="scientific">Williamsoniiplasma somnilux</name>
    <dbReference type="NCBI Taxonomy" id="215578"/>
    <lineage>
        <taxon>Bacteria</taxon>
        <taxon>Bacillati</taxon>
        <taxon>Mycoplasmatota</taxon>
        <taxon>Mollicutes</taxon>
        <taxon>Entomoplasmatales</taxon>
        <taxon>Williamsoniiplasma</taxon>
    </lineage>
</organism>
<dbReference type="Gene3D" id="3.40.50.850">
    <property type="entry name" value="Isochorismatase-like"/>
    <property type="match status" value="1"/>
</dbReference>
<dbReference type="RefSeq" id="WP_034942692.1">
    <property type="nucleotide sequence ID" value="NZ_CP024965.1"/>
</dbReference>
<dbReference type="InterPro" id="IPR036380">
    <property type="entry name" value="Isochorismatase-like_sf"/>
</dbReference>
<evidence type="ECO:0000256" key="5">
    <source>
        <dbReference type="ARBA" id="ARBA00037900"/>
    </source>
</evidence>
<keyword evidence="10" id="KW-1185">Reference proteome</keyword>
<dbReference type="GO" id="GO:0046872">
    <property type="term" value="F:metal ion binding"/>
    <property type="evidence" value="ECO:0007669"/>
    <property type="project" value="UniProtKB-KW"/>
</dbReference>
<evidence type="ECO:0000256" key="4">
    <source>
        <dbReference type="ARBA" id="ARBA00022801"/>
    </source>
</evidence>
<comment type="similarity">
    <text evidence="1">Belongs to the isochorismatase family.</text>
</comment>
<name>A0A2K8NXA0_9MOLU</name>
<dbReference type="GO" id="GO:0019363">
    <property type="term" value="P:pyridine nucleotide biosynthetic process"/>
    <property type="evidence" value="ECO:0007669"/>
    <property type="project" value="UniProtKB-KW"/>
</dbReference>
<accession>A0A2K8NXA0</accession>
<dbReference type="GO" id="GO:0008936">
    <property type="term" value="F:nicotinamidase activity"/>
    <property type="evidence" value="ECO:0007669"/>
    <property type="project" value="UniProtKB-EC"/>
</dbReference>
<dbReference type="Proteomes" id="UP000232230">
    <property type="component" value="Chromosome"/>
</dbReference>
<dbReference type="KEGG" id="esx:ESOMN_v1c00650"/>
<sequence length="166" mass="18846">MKEVLLIVDYQYDFANPKGTLYVQGADQIGSYIEQLIKKFQKENKLIVGSKDWHPIDHYSFAQWGPHCIQNSLGAELLYDAKILDKLIIKGENQNLESYSAFYDEQDNSNGLHEWLQKQNIEQIYLVGVATDVCVGNTLNDALKLGYKVKLDLNGCAGITNVIKFK</sequence>
<evidence type="ECO:0000256" key="7">
    <source>
        <dbReference type="ARBA" id="ARBA00043224"/>
    </source>
</evidence>
<proteinExistence type="inferred from homology"/>
<dbReference type="Pfam" id="PF00857">
    <property type="entry name" value="Isochorismatase"/>
    <property type="match status" value="1"/>
</dbReference>
<dbReference type="SUPFAM" id="SSF52499">
    <property type="entry name" value="Isochorismatase-like hydrolases"/>
    <property type="match status" value="1"/>
</dbReference>
<evidence type="ECO:0000256" key="1">
    <source>
        <dbReference type="ARBA" id="ARBA00006336"/>
    </source>
</evidence>
<evidence type="ECO:0000313" key="10">
    <source>
        <dbReference type="Proteomes" id="UP000232230"/>
    </source>
</evidence>
<dbReference type="InterPro" id="IPR000868">
    <property type="entry name" value="Isochorismatase-like_dom"/>
</dbReference>
<dbReference type="InterPro" id="IPR052347">
    <property type="entry name" value="Isochorismatase_Nicotinamidase"/>
</dbReference>